<dbReference type="RefSeq" id="WP_345498816.1">
    <property type="nucleotide sequence ID" value="NZ_BAABJM010000007.1"/>
</dbReference>
<proteinExistence type="predicted"/>
<evidence type="ECO:0000313" key="3">
    <source>
        <dbReference type="Proteomes" id="UP001500603"/>
    </source>
</evidence>
<dbReference type="Proteomes" id="UP001500603">
    <property type="component" value="Unassembled WGS sequence"/>
</dbReference>
<feature type="region of interest" description="Disordered" evidence="1">
    <location>
        <begin position="1"/>
        <end position="37"/>
    </location>
</feature>
<accession>A0ABP9KXD3</accession>
<gene>
    <name evidence="2" type="ORF">GCM10023318_53090</name>
</gene>
<dbReference type="EMBL" id="BAABJM010000007">
    <property type="protein sequence ID" value="GAA5065753.1"/>
    <property type="molecule type" value="Genomic_DNA"/>
</dbReference>
<evidence type="ECO:0000313" key="2">
    <source>
        <dbReference type="EMBL" id="GAA5065753.1"/>
    </source>
</evidence>
<organism evidence="2 3">
    <name type="scientific">Nocardia callitridis</name>
    <dbReference type="NCBI Taxonomy" id="648753"/>
    <lineage>
        <taxon>Bacteria</taxon>
        <taxon>Bacillati</taxon>
        <taxon>Actinomycetota</taxon>
        <taxon>Actinomycetes</taxon>
        <taxon>Mycobacteriales</taxon>
        <taxon>Nocardiaceae</taxon>
        <taxon>Nocardia</taxon>
    </lineage>
</organism>
<keyword evidence="3" id="KW-1185">Reference proteome</keyword>
<sequence>MIDPNPDLPSAATFPADRFIESSSGDPPPPGPTGAALSPVDRRLAELFAADPRSTDLALATAADFESWAAVLLGDWWPTLTGGLTPPPTTLRTWRALDDTAQIFSVEFVVRAPATVDVFATAAASFDRLGLRRDEREWSQSRGRHLVGSSAEATAHLRYSPATGTVFLRLHSARCRLSAEAGRRLCRRPEATLPFPDTTRGPLDIRVARNSARHLLATHSAHLTTPADPLQLGPPDHVVDIGWAYLFPWSTVSWYREGARPLLAPGARGPIVVVKDSGHTWQLESLSSYHAQLVAYALDYDYPELTHHPD</sequence>
<protein>
    <submittedName>
        <fullName evidence="2">Uncharacterized protein</fullName>
    </submittedName>
</protein>
<comment type="caution">
    <text evidence="2">The sequence shown here is derived from an EMBL/GenBank/DDBJ whole genome shotgun (WGS) entry which is preliminary data.</text>
</comment>
<reference evidence="3" key="1">
    <citation type="journal article" date="2019" name="Int. J. Syst. Evol. Microbiol.">
        <title>The Global Catalogue of Microorganisms (GCM) 10K type strain sequencing project: providing services to taxonomists for standard genome sequencing and annotation.</title>
        <authorList>
            <consortium name="The Broad Institute Genomics Platform"/>
            <consortium name="The Broad Institute Genome Sequencing Center for Infectious Disease"/>
            <person name="Wu L."/>
            <person name="Ma J."/>
        </authorList>
    </citation>
    <scope>NUCLEOTIDE SEQUENCE [LARGE SCALE GENOMIC DNA]</scope>
    <source>
        <strain evidence="3">JCM 18298</strain>
    </source>
</reference>
<name>A0ABP9KXD3_9NOCA</name>
<evidence type="ECO:0000256" key="1">
    <source>
        <dbReference type="SAM" id="MobiDB-lite"/>
    </source>
</evidence>